<evidence type="ECO:0000256" key="14">
    <source>
        <dbReference type="ARBA" id="ARBA00023180"/>
    </source>
</evidence>
<dbReference type="UniPathway" id="UPA00756"/>
<dbReference type="SUPFAM" id="SSF52540">
    <property type="entry name" value="P-loop containing nucleoside triphosphate hydrolases"/>
    <property type="match status" value="1"/>
</dbReference>
<organism evidence="19">
    <name type="scientific">Schistosoma haematobium</name>
    <name type="common">Blood fluke</name>
    <dbReference type="NCBI Taxonomy" id="6185"/>
    <lineage>
        <taxon>Eukaryota</taxon>
        <taxon>Metazoa</taxon>
        <taxon>Spiralia</taxon>
        <taxon>Lophotrochozoa</taxon>
        <taxon>Platyhelminthes</taxon>
        <taxon>Trematoda</taxon>
        <taxon>Digenea</taxon>
        <taxon>Strigeidida</taxon>
        <taxon>Schistosomatoidea</taxon>
        <taxon>Schistosomatidae</taxon>
        <taxon>Schistosoma</taxon>
    </lineage>
</organism>
<evidence type="ECO:0000259" key="16">
    <source>
        <dbReference type="Pfam" id="PF00685"/>
    </source>
</evidence>
<keyword evidence="8" id="KW-0378">Hydrolase</keyword>
<evidence type="ECO:0000256" key="2">
    <source>
        <dbReference type="ARBA" id="ARBA00004841"/>
    </source>
</evidence>
<dbReference type="KEGG" id="shx:MS3_00002993"/>
<keyword evidence="6 19" id="KW-0808">Transferase</keyword>
<sequence length="1029" mass="119334">MHLKLRIRFLITIFLVLSFSIAFIWRFQELKYTELLGTWTFKRESDKLKPILIKSVGYQCDSHNISVFQTQINIYTKVRHQSNSCISCQSSIVVFTLSKSSFTSRYLVHIIKVLLIPHHVISINHAQLSNISDLLHSILQNEQIRIIIFENFALYTNLPPLQKLQLDTLCKNHNIGVVGFLFDGEGFTTEGGTWSKIGELPLYIHRLRKPPQGFYTSLNASILRVTRSGRMNPDTLEIEKQINGAGNQSQTQTVCCMATLVPFTNNKQFYSTIAFTKTGEYSKRIRTYDSLPVDVESCADYSTESHSGTFPVYQSLVLEDVGLFDGIQRVLFAFRPGGIWLSSILLLDTIVYLSKGTFHASPPSSHPFSSQFSGIVSKLNISSSLIELDLLRWVLVDIDDVFVPDRNVHQSIDDINAMIKAQNYWRTFIPGFTFNLGFCGAFLSKSRWSDKIVYNYILQNRHKFWWFSHLWHHGRPHMMNKTFIQQDIERNQVFAKEHDIPVQIGYSVAPRHSGVYPVYPDLYEAWRTVSNVNVTSTIHYPYGRSSDFRLGFRYNNIQVLPRQTCGIYTHTPHSEDIRGGIKQLNEYIFGGTLFSTFLFNPVSIFMTHLVNYGNDRVALYLFNAIFEFMTNWTNIKLITSPPSELANIYSERFKLYGVNELPLYSDPCLNSHLHELWPSDWPCGSDHLPSFIIIGPQKTGSTALLHFLLLNPELMSNRFQHDSTFEELQFFSSDDIYSRGVHWYMNQFPNNSIISPTHAYNFNNNRSNYLKSYAAEQIRFEKSATYFDNPKSPARIYALMPKVKLIVLLRNPIERAYSWYQHRLAHRDIAPQLLSFVDLMQYGHNLTEATLLSIVPTDRFSNLSIDINNSSLMRQLVSSINHLWSRCTGPGNYEQYLRNWLTYFPASQLLLLDADRFSRNPVPIMKIVQQFILVRRQLDYSQYLHFNRKKGFFCVVTRNAFNWNNGCLGRSKGRTYEQLDRNILLPNLMELYFSKANHKLYRLLQKYPLWNSALTLNTHKLPSWIKMSN</sequence>
<evidence type="ECO:0000259" key="17">
    <source>
        <dbReference type="Pfam" id="PF12062"/>
    </source>
</evidence>
<dbReference type="GO" id="GO:0015012">
    <property type="term" value="P:heparan sulfate proteoglycan biosynthetic process"/>
    <property type="evidence" value="ECO:0007669"/>
    <property type="project" value="UniProtKB-UniPathway"/>
</dbReference>
<feature type="domain" description="Heparan sulfate-N-deacetylase N-terminal" evidence="18">
    <location>
        <begin position="140"/>
        <end position="353"/>
    </location>
</feature>
<keyword evidence="11" id="KW-0333">Golgi apparatus</keyword>
<dbReference type="InterPro" id="IPR021930">
    <property type="entry name" value="Heparan_SO4_deacetylase_dom"/>
</dbReference>
<protein>
    <recommendedName>
        <fullName evidence="5">[heparan sulfate]-glucosamine N-sulfotransferase</fullName>
        <ecNumber evidence="5">2.8.2.8</ecNumber>
    </recommendedName>
</protein>
<dbReference type="EMBL" id="KL250960">
    <property type="protein sequence ID" value="KGB38027.1"/>
    <property type="molecule type" value="Genomic_DNA"/>
</dbReference>
<evidence type="ECO:0000256" key="5">
    <source>
        <dbReference type="ARBA" id="ARBA00012979"/>
    </source>
</evidence>
<keyword evidence="7" id="KW-0812">Transmembrane</keyword>
<evidence type="ECO:0000256" key="10">
    <source>
        <dbReference type="ARBA" id="ARBA00022989"/>
    </source>
</evidence>
<comment type="subcellular location">
    <subcellularLocation>
        <location evidence="1">Golgi apparatus membrane</location>
        <topology evidence="1">Single-pass type II membrane protein</topology>
    </subcellularLocation>
</comment>
<comment type="similarity">
    <text evidence="4">Belongs to the sulfotransferase 1 family. NDST subfamily.</text>
</comment>
<dbReference type="InterPro" id="IPR027417">
    <property type="entry name" value="P-loop_NTPase"/>
</dbReference>
<keyword evidence="13" id="KW-1015">Disulfide bond</keyword>
<evidence type="ECO:0000256" key="4">
    <source>
        <dbReference type="ARBA" id="ARBA00010420"/>
    </source>
</evidence>
<keyword evidence="12" id="KW-0472">Membrane</keyword>
<dbReference type="Pfam" id="PF25119">
    <property type="entry name" value="HSNSD_N"/>
    <property type="match status" value="1"/>
</dbReference>
<dbReference type="PANTHER" id="PTHR10605">
    <property type="entry name" value="HEPARAN SULFATE SULFOTRANSFERASE"/>
    <property type="match status" value="1"/>
</dbReference>
<evidence type="ECO:0000256" key="7">
    <source>
        <dbReference type="ARBA" id="ARBA00022692"/>
    </source>
</evidence>
<dbReference type="RefSeq" id="XP_012797788.2">
    <property type="nucleotide sequence ID" value="XM_012942334.3"/>
</dbReference>
<dbReference type="InterPro" id="IPR037359">
    <property type="entry name" value="NST/OST"/>
</dbReference>
<evidence type="ECO:0000256" key="13">
    <source>
        <dbReference type="ARBA" id="ARBA00023157"/>
    </source>
</evidence>
<dbReference type="PANTHER" id="PTHR10605:SF56">
    <property type="entry name" value="BIFUNCTIONAL HEPARAN SULFATE N-DEACETYLASE_N-SULFOTRANSFERASE"/>
    <property type="match status" value="1"/>
</dbReference>
<keyword evidence="15" id="KW-0511">Multifunctional enzyme</keyword>
<dbReference type="Pfam" id="PF00685">
    <property type="entry name" value="Sulfotransfer_1"/>
    <property type="match status" value="1"/>
</dbReference>
<dbReference type="UniPathway" id="UPA00862"/>
<keyword evidence="9" id="KW-0735">Signal-anchor</keyword>
<feature type="domain" description="Sulfotransferase" evidence="16">
    <location>
        <begin position="690"/>
        <end position="956"/>
    </location>
</feature>
<dbReference type="Pfam" id="PF12062">
    <property type="entry name" value="HSNSD-CE"/>
    <property type="match status" value="1"/>
</dbReference>
<dbReference type="GO" id="GO:0000139">
    <property type="term" value="C:Golgi membrane"/>
    <property type="evidence" value="ECO:0007669"/>
    <property type="project" value="UniProtKB-SubCell"/>
</dbReference>
<dbReference type="Gene3D" id="3.40.50.300">
    <property type="entry name" value="P-loop containing nucleotide triphosphate hydrolases"/>
    <property type="match status" value="1"/>
</dbReference>
<evidence type="ECO:0000256" key="6">
    <source>
        <dbReference type="ARBA" id="ARBA00022679"/>
    </source>
</evidence>
<feature type="domain" description="Heparan sulphate-N-deacetylase deacetylase" evidence="17">
    <location>
        <begin position="392"/>
        <end position="594"/>
    </location>
</feature>
<dbReference type="AlphaFoldDB" id="A0A094ZUV5"/>
<dbReference type="GO" id="GO:0030210">
    <property type="term" value="P:heparin proteoglycan biosynthetic process"/>
    <property type="evidence" value="ECO:0007669"/>
    <property type="project" value="UniProtKB-UniPathway"/>
</dbReference>
<evidence type="ECO:0000256" key="3">
    <source>
        <dbReference type="ARBA" id="ARBA00005093"/>
    </source>
</evidence>
<dbReference type="InterPro" id="IPR056793">
    <property type="entry name" value="HSNSD_N"/>
</dbReference>
<comment type="pathway">
    <text evidence="2">Glycan metabolism; heparin biosynthesis.</text>
</comment>
<keyword evidence="14" id="KW-0325">Glycoprotein</keyword>
<accession>A0A094ZUV5</accession>
<gene>
    <name evidence="19" type="ORF">MS3_06391</name>
</gene>
<name>A0A094ZUV5_SCHHA</name>
<evidence type="ECO:0000256" key="8">
    <source>
        <dbReference type="ARBA" id="ARBA00022801"/>
    </source>
</evidence>
<evidence type="ECO:0000313" key="19">
    <source>
        <dbReference type="EMBL" id="KGB38027.1"/>
    </source>
</evidence>
<comment type="pathway">
    <text evidence="3">Glycan metabolism; heparan sulfate biosynthesis.</text>
</comment>
<evidence type="ECO:0000256" key="11">
    <source>
        <dbReference type="ARBA" id="ARBA00023034"/>
    </source>
</evidence>
<dbReference type="STRING" id="6185.A0A094ZUV5"/>
<dbReference type="GO" id="GO:0015016">
    <property type="term" value="F:heparan sulfate N-sulfotransferase activity"/>
    <property type="evidence" value="ECO:0007669"/>
    <property type="project" value="UniProtKB-EC"/>
</dbReference>
<dbReference type="GO" id="GO:0016787">
    <property type="term" value="F:hydrolase activity"/>
    <property type="evidence" value="ECO:0007669"/>
    <property type="project" value="UniProtKB-KW"/>
</dbReference>
<keyword evidence="10" id="KW-1133">Transmembrane helix</keyword>
<evidence type="ECO:0000259" key="18">
    <source>
        <dbReference type="Pfam" id="PF25119"/>
    </source>
</evidence>
<dbReference type="EC" id="2.8.2.8" evidence="5"/>
<evidence type="ECO:0000256" key="12">
    <source>
        <dbReference type="ARBA" id="ARBA00023136"/>
    </source>
</evidence>
<evidence type="ECO:0000256" key="1">
    <source>
        <dbReference type="ARBA" id="ARBA00004323"/>
    </source>
</evidence>
<evidence type="ECO:0000256" key="9">
    <source>
        <dbReference type="ARBA" id="ARBA00022968"/>
    </source>
</evidence>
<reference evidence="19" key="1">
    <citation type="journal article" date="2012" name="Nat. Genet.">
        <title>Whole-genome sequence of Schistosoma haematobium.</title>
        <authorList>
            <person name="Young N.D."/>
            <person name="Jex A.R."/>
            <person name="Li B."/>
            <person name="Liu S."/>
            <person name="Yang L."/>
            <person name="Xiong Z."/>
            <person name="Li Y."/>
            <person name="Cantacessi C."/>
            <person name="Hall R.S."/>
            <person name="Xu X."/>
            <person name="Chen F."/>
            <person name="Wu X."/>
            <person name="Zerlotini A."/>
            <person name="Oliveira G."/>
            <person name="Hofmann A."/>
            <person name="Zhang G."/>
            <person name="Fang X."/>
            <person name="Kang Y."/>
            <person name="Campbell B.E."/>
            <person name="Loukas A."/>
            <person name="Ranganathan S."/>
            <person name="Rollinson D."/>
            <person name="Rinaldi G."/>
            <person name="Brindley P.J."/>
            <person name="Yang H."/>
            <person name="Wang J."/>
            <person name="Wang J."/>
            <person name="Gasser R.B."/>
        </authorList>
    </citation>
    <scope>NUCLEOTIDE SEQUENCE [LARGE SCALE GENOMIC DNA]</scope>
</reference>
<dbReference type="GO" id="GO:0019213">
    <property type="term" value="F:deacetylase activity"/>
    <property type="evidence" value="ECO:0007669"/>
    <property type="project" value="TreeGrafter"/>
</dbReference>
<dbReference type="InterPro" id="IPR000863">
    <property type="entry name" value="Sulfotransferase_dom"/>
</dbReference>
<evidence type="ECO:0000256" key="15">
    <source>
        <dbReference type="ARBA" id="ARBA00023268"/>
    </source>
</evidence>
<proteinExistence type="inferred from homology"/>